<keyword evidence="3" id="KW-1185">Reference proteome</keyword>
<sequence length="173" mass="19019">MGQQAQNQAAAFTTAVTTADTASANDVATAAPAAALAEVPPGIVVAGRPIHKLVEQFLKLNPPKFTRAGDPEAAALWIQGLEKTFALLMFNETEKVIPATYQLEGVAKTWWRTTQGAVFPEGVVSKWNVFLEAFNNKYFSETTREMKMIEFQCLRQGSMIVDQYEAKFAELSQ</sequence>
<reference evidence="2 3" key="1">
    <citation type="submission" date="2024-11" db="EMBL/GenBank/DDBJ databases">
        <title>Chromosome-level genome assembly of Eucalyptus globulus Labill. provides insights into its genome evolution.</title>
        <authorList>
            <person name="Li X."/>
        </authorList>
    </citation>
    <scope>NUCLEOTIDE SEQUENCE [LARGE SCALE GENOMIC DNA]</scope>
    <source>
        <strain evidence="2">CL2024</strain>
        <tissue evidence="2">Fresh tender leaves</tissue>
    </source>
</reference>
<dbReference type="Proteomes" id="UP001634007">
    <property type="component" value="Unassembled WGS sequence"/>
</dbReference>
<evidence type="ECO:0000259" key="1">
    <source>
        <dbReference type="Pfam" id="PF03732"/>
    </source>
</evidence>
<proteinExistence type="predicted"/>
<dbReference type="Pfam" id="PF03732">
    <property type="entry name" value="Retrotrans_gag"/>
    <property type="match status" value="1"/>
</dbReference>
<dbReference type="EMBL" id="JBJKBG010000006">
    <property type="protein sequence ID" value="KAL3737267.1"/>
    <property type="molecule type" value="Genomic_DNA"/>
</dbReference>
<name>A0ABD3KD60_EUCGL</name>
<evidence type="ECO:0000313" key="2">
    <source>
        <dbReference type="EMBL" id="KAL3737267.1"/>
    </source>
</evidence>
<gene>
    <name evidence="2" type="ORF">ACJRO7_026092</name>
</gene>
<feature type="domain" description="Retrotransposon gag" evidence="1">
    <location>
        <begin position="99"/>
        <end position="172"/>
    </location>
</feature>
<dbReference type="AlphaFoldDB" id="A0ABD3KD60"/>
<comment type="caution">
    <text evidence="2">The sequence shown here is derived from an EMBL/GenBank/DDBJ whole genome shotgun (WGS) entry which is preliminary data.</text>
</comment>
<accession>A0ABD3KD60</accession>
<organism evidence="2 3">
    <name type="scientific">Eucalyptus globulus</name>
    <name type="common">Tasmanian blue gum</name>
    <dbReference type="NCBI Taxonomy" id="34317"/>
    <lineage>
        <taxon>Eukaryota</taxon>
        <taxon>Viridiplantae</taxon>
        <taxon>Streptophyta</taxon>
        <taxon>Embryophyta</taxon>
        <taxon>Tracheophyta</taxon>
        <taxon>Spermatophyta</taxon>
        <taxon>Magnoliopsida</taxon>
        <taxon>eudicotyledons</taxon>
        <taxon>Gunneridae</taxon>
        <taxon>Pentapetalae</taxon>
        <taxon>rosids</taxon>
        <taxon>malvids</taxon>
        <taxon>Myrtales</taxon>
        <taxon>Myrtaceae</taxon>
        <taxon>Myrtoideae</taxon>
        <taxon>Eucalypteae</taxon>
        <taxon>Eucalyptus</taxon>
    </lineage>
</organism>
<dbReference type="InterPro" id="IPR005162">
    <property type="entry name" value="Retrotrans_gag_dom"/>
</dbReference>
<evidence type="ECO:0000313" key="3">
    <source>
        <dbReference type="Proteomes" id="UP001634007"/>
    </source>
</evidence>
<protein>
    <recommendedName>
        <fullName evidence="1">Retrotransposon gag domain-containing protein</fullName>
    </recommendedName>
</protein>